<dbReference type="InterPro" id="IPR026341">
    <property type="entry name" value="T9SS_type_B"/>
</dbReference>
<organism evidence="1 2">
    <name type="scientific">Haliscomenobacter hydrossis (strain ATCC 27775 / DSM 1100 / LMG 10767 / O)</name>
    <dbReference type="NCBI Taxonomy" id="760192"/>
    <lineage>
        <taxon>Bacteria</taxon>
        <taxon>Pseudomonadati</taxon>
        <taxon>Bacteroidota</taxon>
        <taxon>Saprospiria</taxon>
        <taxon>Saprospirales</taxon>
        <taxon>Haliscomenobacteraceae</taxon>
        <taxon>Haliscomenobacter</taxon>
    </lineage>
</organism>
<dbReference type="OrthoDB" id="1652165at2"/>
<evidence type="ECO:0000313" key="1">
    <source>
        <dbReference type="EMBL" id="AEE53889.1"/>
    </source>
</evidence>
<reference key="2">
    <citation type="submission" date="2011-04" db="EMBL/GenBank/DDBJ databases">
        <title>Complete sequence of chromosome of Haliscomenobacter hydrossis DSM 1100.</title>
        <authorList>
            <consortium name="US DOE Joint Genome Institute (JGI-PGF)"/>
            <person name="Lucas S."/>
            <person name="Han J."/>
            <person name="Lapidus A."/>
            <person name="Bruce D."/>
            <person name="Goodwin L."/>
            <person name="Pitluck S."/>
            <person name="Peters L."/>
            <person name="Kyrpides N."/>
            <person name="Mavromatis K."/>
            <person name="Ivanova N."/>
            <person name="Ovchinnikova G."/>
            <person name="Pagani I."/>
            <person name="Daligault H."/>
            <person name="Detter J.C."/>
            <person name="Han C."/>
            <person name="Land M."/>
            <person name="Hauser L."/>
            <person name="Markowitz V."/>
            <person name="Cheng J.-F."/>
            <person name="Hugenholtz P."/>
            <person name="Woyke T."/>
            <person name="Wu D."/>
            <person name="Verbarg S."/>
            <person name="Frueling A."/>
            <person name="Brambilla E."/>
            <person name="Klenk H.-P."/>
            <person name="Eisen J.A."/>
        </authorList>
    </citation>
    <scope>NUCLEOTIDE SEQUENCE</scope>
    <source>
        <strain>DSM 1100</strain>
    </source>
</reference>
<dbReference type="EMBL" id="CP002691">
    <property type="protein sequence ID" value="AEE53889.1"/>
    <property type="molecule type" value="Genomic_DNA"/>
</dbReference>
<gene>
    <name evidence="1" type="ordered locus">Halhy_6067</name>
</gene>
<reference evidence="1 2" key="1">
    <citation type="journal article" date="2011" name="Stand. Genomic Sci.">
        <title>Complete genome sequence of Haliscomenobacter hydrossis type strain (O).</title>
        <authorList>
            <consortium name="US DOE Joint Genome Institute (JGI-PGF)"/>
            <person name="Daligault H."/>
            <person name="Lapidus A."/>
            <person name="Zeytun A."/>
            <person name="Nolan M."/>
            <person name="Lucas S."/>
            <person name="Del Rio T.G."/>
            <person name="Tice H."/>
            <person name="Cheng J.F."/>
            <person name="Tapia R."/>
            <person name="Han C."/>
            <person name="Goodwin L."/>
            <person name="Pitluck S."/>
            <person name="Liolios K."/>
            <person name="Pagani I."/>
            <person name="Ivanova N."/>
            <person name="Huntemann M."/>
            <person name="Mavromatis K."/>
            <person name="Mikhailova N."/>
            <person name="Pati A."/>
            <person name="Chen A."/>
            <person name="Palaniappan K."/>
            <person name="Land M."/>
            <person name="Hauser L."/>
            <person name="Brambilla E.M."/>
            <person name="Rohde M."/>
            <person name="Verbarg S."/>
            <person name="Goker M."/>
            <person name="Bristow J."/>
            <person name="Eisen J.A."/>
            <person name="Markowitz V."/>
            <person name="Hugenholtz P."/>
            <person name="Kyrpides N.C."/>
            <person name="Klenk H.P."/>
            <person name="Woyke T."/>
        </authorList>
    </citation>
    <scope>NUCLEOTIDE SEQUENCE [LARGE SCALE GENOMIC DNA]</scope>
    <source>
        <strain evidence="2">ATCC 27775 / DSM 1100 / LMG 10767 / O</strain>
    </source>
</reference>
<accession>F4L2H1</accession>
<dbReference type="NCBIfam" id="TIGR04131">
    <property type="entry name" value="Bac_Flav_CTERM"/>
    <property type="match status" value="1"/>
</dbReference>
<dbReference type="RefSeq" id="WP_013768411.1">
    <property type="nucleotide sequence ID" value="NC_015510.1"/>
</dbReference>
<proteinExistence type="predicted"/>
<protein>
    <recommendedName>
        <fullName evidence="3">Gliding motility-associated C-terminal domain-containing protein</fullName>
    </recommendedName>
</protein>
<dbReference type="eggNOG" id="COG3209">
    <property type="taxonomic scope" value="Bacteria"/>
</dbReference>
<dbReference type="STRING" id="760192.Halhy_6067"/>
<dbReference type="Pfam" id="PF13585">
    <property type="entry name" value="CHU_C"/>
    <property type="match status" value="1"/>
</dbReference>
<evidence type="ECO:0008006" key="3">
    <source>
        <dbReference type="Google" id="ProtNLM"/>
    </source>
</evidence>
<sequence length="1874" mass="202639">MGIRYLKNSIWVIPILFTFYAQAQRPNIDCRTAKVICSDSTFSFLPIGRGIDDFANPKNSRGCLQRGENFSSWFYFEFRKDMPPNSEVWFKIIDRIEVNCIQDFDFAIFPGELRCDSLGNPIRCSFFQPPTSGLGTFLETGMRPTAQDTSEGLTGDGFLKPMIVQPGQGYFLIVDFFVGVCLPVFDSTKVQDFVFDWDGPAAPFLNCIANPNCDLVQLTVSNDTTVCAGSSLNLRGSATFTNNGETYIWKAKGAGASFIQAQGRNAVLNIPLNFSGRLVYEFIVEEGNCIHADSVVINVTPAPVITLVADTILCPNATTSIQAPLGYATYRWQDGTLGATYPSARAGLYSVTVTSVDGCRAIDSIVIREKTVPNPLILGDSILCPGETSRLSIVANFGTYSWSTGSTASTILVSQAGNYMVTVTDQDGCRISGNKLVEQKSNPPANISGPAFFCQDLSTILVGPDGNFTYRWSTGETTQDIEVSTQSLVGLTVTNEFGCSASSSLNVIERSNPAIQVGGEKFFCGNATATLIADPGFRAYSWSTGATSSSITINTPNTYRVSVTDAFGCQGVAAATIDTIPFPRPVITGKSSLCSGDRSVITPGNFMAYVWSTGATSSSITVSTPNNYSVTVTAANGCRGVDTIPVNVFSNPNPDIQGDLVLCPGESTIMRLANVYSSYSWSSGSSNASVTINQQGPLTVVVRDVNGCTGKDSVNIARVNNPIPSIQGPMELCAGDTVELSGGLGYQFYQWSTGDTIPELQISTGGLYRLTITDFNNCVADTSINVQLLANPKPEIAGDRVICNGSRANLTSTTGYTQYSWSNGRTTPDISVNAPGLYILATTSANGCISRDSIDLRLVNPKFPAGRGEEKILCRGNSAVLDPGSGFNSYLWSTGASTRTITVSLEGRYEIMVVDSNGCATSAFYPVKPVDVDTPIISGPNEICQGQSVLLFALNGSFRKYSWSTRDSSAGITIRNGGTFTLNTIDANGCVAMAQKVVLEKPAPPIDITGDLIICRDETTILTATPGYSAYLWTNSSNDTTRSITVFSAGSYAVQVFGTNGCPGSAQVEVVQSRLPFPIIDGDRFLCEKDTLILEVESGFTTYNWSNGETDNSINITQPGLYGVTVVDHLNCVGNALITVFLKLAPEVEIIAPRQICPGDTLTLQTATTFPVYQWSNGDSSAMSSVTNPGIYSVRVQATNGCFNQDTFLLKQAPVPQFSFTGDPFFCAGSETSISVTTGFEEYTWLDGFQGNTRIIGSPGTYFLRVGNTVGCRKLDSIQVERIALPIADAGPDTVLNCIWRTVNLGSDSSSIGQYIWNGPDINNTNRNTRFPGVSRPGLYTFMVNDTIHGCQGLIDSVELRDVAYRPDVAVSGQGQITCQVDTMLLLGNSTLLGNRYQYQWLDATGQDIPDAQSLQLLINRGGKYTLQLIDTRTGCIGEAAYTAVPDTTPPVADIYGVEPLTCVRDTVTLSVTQARPGETWTYQWLRSNAGNTENLVAGPRLSLGQVGLYRLSVRNVDNGCIAQDSVQIVKDTLAPLANAGPDQELDCNNPSVQIGQNGQANAAFRWYQIENAFFNRREAQPIVDEEGTYILEVENLQNGCRKTDTVLVLLFANSPDSLDIRVKHVTCAGQKNGSLQVIEVRGGEGPFLYRLGKQGAFGTNTDFSALQEGVYNVGVQDVRGCEWNEVVTINPGVSADLQVTQPQQIRRGETVRLQAVTNLVLESVGSFRWTLPETLDCDTCRDFKIQLFKTTEFTATIADTNGCAAEAKTLVTVDPNPGFYVPNAFSPNGDNINDFFDIEVADDIESVSIFQVYDRWGGLMYSKKNFDPREKMHGWDGKFRGKAKESAVFAWYVEVIGVDGERFFRKGDVTLVR</sequence>
<dbReference type="HOGENOM" id="CLU_232130_0_0_10"/>
<keyword evidence="2" id="KW-1185">Reference proteome</keyword>
<name>F4L2H1_HALH1</name>
<evidence type="ECO:0000313" key="2">
    <source>
        <dbReference type="Proteomes" id="UP000008461"/>
    </source>
</evidence>
<dbReference type="Proteomes" id="UP000008461">
    <property type="component" value="Chromosome"/>
</dbReference>
<dbReference type="KEGG" id="hhy:Halhy_6067"/>